<reference evidence="1 2" key="1">
    <citation type="journal article" date="2021" name="Plant Biotechnol. J.">
        <title>Multi-omics assisted identification of the key and species-specific regulatory components of drought-tolerant mechanisms in Gossypium stocksii.</title>
        <authorList>
            <person name="Yu D."/>
            <person name="Ke L."/>
            <person name="Zhang D."/>
            <person name="Wu Y."/>
            <person name="Sun Y."/>
            <person name="Mei J."/>
            <person name="Sun J."/>
            <person name="Sun Y."/>
        </authorList>
    </citation>
    <scope>NUCLEOTIDE SEQUENCE [LARGE SCALE GENOMIC DNA]</scope>
    <source>
        <strain evidence="2">cv. E1</strain>
        <tissue evidence="1">Leaf</tissue>
    </source>
</reference>
<name>A0A9D4A8Z9_9ROSI</name>
<evidence type="ECO:0000313" key="2">
    <source>
        <dbReference type="Proteomes" id="UP000828251"/>
    </source>
</evidence>
<evidence type="ECO:0000313" key="1">
    <source>
        <dbReference type="EMBL" id="KAH1097189.1"/>
    </source>
</evidence>
<sequence>GTINGLDEVRIWERVILLDTTIRFCWEQTVMYEAPGLTGGTLQCSSTKVYMR</sequence>
<protein>
    <submittedName>
        <fullName evidence="1">Uncharacterized protein</fullName>
    </submittedName>
</protein>
<feature type="non-terminal residue" evidence="1">
    <location>
        <position position="1"/>
    </location>
</feature>
<organism evidence="1 2">
    <name type="scientific">Gossypium stocksii</name>
    <dbReference type="NCBI Taxonomy" id="47602"/>
    <lineage>
        <taxon>Eukaryota</taxon>
        <taxon>Viridiplantae</taxon>
        <taxon>Streptophyta</taxon>
        <taxon>Embryophyta</taxon>
        <taxon>Tracheophyta</taxon>
        <taxon>Spermatophyta</taxon>
        <taxon>Magnoliopsida</taxon>
        <taxon>eudicotyledons</taxon>
        <taxon>Gunneridae</taxon>
        <taxon>Pentapetalae</taxon>
        <taxon>rosids</taxon>
        <taxon>malvids</taxon>
        <taxon>Malvales</taxon>
        <taxon>Malvaceae</taxon>
        <taxon>Malvoideae</taxon>
        <taxon>Gossypium</taxon>
    </lineage>
</organism>
<proteinExistence type="predicted"/>
<dbReference type="Proteomes" id="UP000828251">
    <property type="component" value="Unassembled WGS sequence"/>
</dbReference>
<dbReference type="AlphaFoldDB" id="A0A9D4A8Z9"/>
<dbReference type="EMBL" id="JAIQCV010000005">
    <property type="protein sequence ID" value="KAH1097189.1"/>
    <property type="molecule type" value="Genomic_DNA"/>
</dbReference>
<keyword evidence="2" id="KW-1185">Reference proteome</keyword>
<comment type="caution">
    <text evidence="1">The sequence shown here is derived from an EMBL/GenBank/DDBJ whole genome shotgun (WGS) entry which is preliminary data.</text>
</comment>
<gene>
    <name evidence="1" type="ORF">J1N35_014110</name>
</gene>
<accession>A0A9D4A8Z9</accession>